<protein>
    <recommendedName>
        <fullName evidence="3">DsrE family protein</fullName>
    </recommendedName>
</protein>
<name>A0A845UNY7_9PROT</name>
<comment type="caution">
    <text evidence="2">The sequence shown here is derived from an EMBL/GenBank/DDBJ whole genome shotgun (WGS) entry which is preliminary data.</text>
</comment>
<reference evidence="2" key="1">
    <citation type="submission" date="2019-11" db="EMBL/GenBank/DDBJ databases">
        <title>Acidithiobacillus ferrianus sp. nov.: a facultatively anaerobic and extremely acidophilic chemolithoautotroph.</title>
        <authorList>
            <person name="Norris P.R."/>
            <person name="Falagan C."/>
            <person name="Moya-Beltran A."/>
            <person name="Castro M."/>
            <person name="Quatrini R."/>
            <person name="Johnson D.B."/>
        </authorList>
    </citation>
    <scope>NUCLEOTIDE SEQUENCE [LARGE SCALE GENOMIC DNA]</scope>
    <source>
        <strain evidence="2">MG</strain>
    </source>
</reference>
<gene>
    <name evidence="1" type="ORF">GL267_04120</name>
    <name evidence="2" type="ORF">GL267_11675</name>
</gene>
<evidence type="ECO:0000313" key="2">
    <source>
        <dbReference type="EMBL" id="NDU43268.1"/>
    </source>
</evidence>
<organism evidence="2">
    <name type="scientific">Acidithiobacillus ferrianus</name>
    <dbReference type="NCBI Taxonomy" id="2678518"/>
    <lineage>
        <taxon>Bacteria</taxon>
        <taxon>Pseudomonadati</taxon>
        <taxon>Pseudomonadota</taxon>
        <taxon>Acidithiobacillia</taxon>
        <taxon>Acidithiobacillales</taxon>
        <taxon>Acidithiobacillaceae</taxon>
        <taxon>Acidithiobacillus</taxon>
    </lineage>
</organism>
<dbReference type="EMBL" id="WNJL01000017">
    <property type="protein sequence ID" value="NDU41858.1"/>
    <property type="molecule type" value="Genomic_DNA"/>
</dbReference>
<sequence length="120" mass="13263">MKHLLIIITALDRDKWTDIVDIFNKAKAASKDFQVEIVLTGDSGIIAAVPEATAALGEWRLSKIYESMRSAKSSGIRINICERAIEWCGVNNRIIPEIDSILSSSSILGRATADTYVTYF</sequence>
<dbReference type="AlphaFoldDB" id="A0A845UNY7"/>
<dbReference type="Gene3D" id="3.40.1260.10">
    <property type="entry name" value="DsrEFH-like"/>
    <property type="match status" value="1"/>
</dbReference>
<evidence type="ECO:0008006" key="3">
    <source>
        <dbReference type="Google" id="ProtNLM"/>
    </source>
</evidence>
<evidence type="ECO:0000313" key="1">
    <source>
        <dbReference type="EMBL" id="NDU41858.1"/>
    </source>
</evidence>
<dbReference type="RefSeq" id="WP_163096834.1">
    <property type="nucleotide sequence ID" value="NZ_CP127524.1"/>
</dbReference>
<dbReference type="EMBL" id="WNJL01000037">
    <property type="protein sequence ID" value="NDU43268.1"/>
    <property type="molecule type" value="Genomic_DNA"/>
</dbReference>
<dbReference type="InterPro" id="IPR027396">
    <property type="entry name" value="DsrEFH-like"/>
</dbReference>
<proteinExistence type="predicted"/>
<accession>A0A845UNY7</accession>
<dbReference type="SUPFAM" id="SSF75169">
    <property type="entry name" value="DsrEFH-like"/>
    <property type="match status" value="1"/>
</dbReference>